<accession>A0A1N7P7A7</accession>
<evidence type="ECO:0000313" key="2">
    <source>
        <dbReference type="Proteomes" id="UP000186026"/>
    </source>
</evidence>
<protein>
    <recommendedName>
        <fullName evidence="3">Glycosyltransferase</fullName>
    </recommendedName>
</protein>
<dbReference type="PANTHER" id="PTHR21015:SF22">
    <property type="entry name" value="GLYCOSYLTRANSFERASE"/>
    <property type="match status" value="1"/>
</dbReference>
<dbReference type="SUPFAM" id="SSF53756">
    <property type="entry name" value="UDP-Glycosyltransferase/glycogen phosphorylase"/>
    <property type="match status" value="1"/>
</dbReference>
<reference evidence="2" key="1">
    <citation type="submission" date="2017-01" db="EMBL/GenBank/DDBJ databases">
        <authorList>
            <person name="Varghese N."/>
            <person name="Submissions S."/>
        </authorList>
    </citation>
    <scope>NUCLEOTIDE SEQUENCE [LARGE SCALE GENOMIC DNA]</scope>
    <source>
        <strain evidence="2">DSM 46698</strain>
    </source>
</reference>
<dbReference type="GO" id="GO:0016757">
    <property type="term" value="F:glycosyltransferase activity"/>
    <property type="evidence" value="ECO:0007669"/>
    <property type="project" value="TreeGrafter"/>
</dbReference>
<dbReference type="Pfam" id="PF13528">
    <property type="entry name" value="Glyco_trans_1_3"/>
    <property type="match status" value="1"/>
</dbReference>
<organism evidence="1 2">
    <name type="scientific">Belliella pelovolcani</name>
    <dbReference type="NCBI Taxonomy" id="529505"/>
    <lineage>
        <taxon>Bacteria</taxon>
        <taxon>Pseudomonadati</taxon>
        <taxon>Bacteroidota</taxon>
        <taxon>Cytophagia</taxon>
        <taxon>Cytophagales</taxon>
        <taxon>Cyclobacteriaceae</taxon>
        <taxon>Belliella</taxon>
    </lineage>
</organism>
<dbReference type="Gene3D" id="3.40.50.2000">
    <property type="entry name" value="Glycogen Phosphorylase B"/>
    <property type="match status" value="1"/>
</dbReference>
<dbReference type="PANTHER" id="PTHR21015">
    <property type="entry name" value="UDP-N-ACETYLGLUCOSAMINE--N-ACETYLMURAMYL-(PENTAPEPTIDE) PYROPHOSPHORYL-UNDECAPRENOL N-ACETYLGLUCOSAMINE TRANSFERASE 1"/>
    <property type="match status" value="1"/>
</dbReference>
<dbReference type="Proteomes" id="UP000186026">
    <property type="component" value="Unassembled WGS sequence"/>
</dbReference>
<evidence type="ECO:0008006" key="3">
    <source>
        <dbReference type="Google" id="ProtNLM"/>
    </source>
</evidence>
<name>A0A1N7P7A7_9BACT</name>
<dbReference type="RefSeq" id="WP_076502514.1">
    <property type="nucleotide sequence ID" value="NZ_FTOP01000014.1"/>
</dbReference>
<keyword evidence="2" id="KW-1185">Reference proteome</keyword>
<proteinExistence type="predicted"/>
<dbReference type="EMBL" id="FTOP01000014">
    <property type="protein sequence ID" value="SIT06463.1"/>
    <property type="molecule type" value="Genomic_DNA"/>
</dbReference>
<gene>
    <name evidence="1" type="ORF">SAMN05421761_11478</name>
</gene>
<evidence type="ECO:0000313" key="1">
    <source>
        <dbReference type="EMBL" id="SIT06463.1"/>
    </source>
</evidence>
<dbReference type="STRING" id="529505.SAMN05421761_11478"/>
<dbReference type="AlphaFoldDB" id="A0A1N7P7A7"/>
<sequence length="383" mass="43422">MKFLFIVQGEGRGHMTQAIALASMLEEKGHQIVSVCIGKSKRRKIPNFVYESLSAPVVTFESPNFISDKANKKILLRRTLTYNLFKTGKFLKSLKLLNEIVLSQQPDVIINFYDLLAGVYNFCYRPKSAFWVIGHQYLTAHPKFRFAPSKNFEKELFLLNNKLTALNADRILALSFNKMAPGDPKFVIIPPLLRKSLFELSPSQEDFILCYMVNPGYAEELIRFGKTNPQIKIEAFWDNPEALKLENPLPNITFHQIDDHLFLTKMAACRGLLSTAGFESICEAMYLGKPVMMVPVAGQYEQACNAIDGEAAGAGIAHHEFDFALFDNYITSHDQSKNQMSDWIKSLDKLLNQLINHPLNSKPHKSKLANPYFKAHLTITQKA</sequence>